<proteinExistence type="predicted"/>
<dbReference type="AlphaFoldDB" id="A0A926NTW4"/>
<name>A0A926NTW4_9HYPH</name>
<sequence>MRTISHARFLAIAGLMAVGGAGPVNAQPEQQPTPVPRTERTEPVELTRPAEPGEPVLTGVDAPERFELGNPNDLTLLVGIETENLSPLLDAEIFVRVFDMWGKPIEVPVLNTLSARDILYGDKLIGIDIGHALQYRGERFSVKICAYSKQITGKPCSVVDLYDRGSPLDEPVKDQKILIDLVKKRFPGIGCRCKSGVIRLSAKDTSHGSLGKFTAVTGGPNYGPYHATDKVKKLINSNFKFEPHFEIEILNRPDKPKGMDAEIWSLYEKMFPSLCTEGQRVNGTTVFNAGTPAKREYDVKETVGGNTVKKPYTETKDTSKFTWDAHGYRVPGTGRRTVTGDVKAHEKNIVHWLDTPGLNQKDQSHFVGLGPAYANNFFHSFVHGTTGKDADNCDCFFGVQTGVVDANADAQAPKILKKPECK</sequence>
<reference evidence="3" key="1">
    <citation type="submission" date="2020-05" db="EMBL/GenBank/DDBJ databases">
        <title>Identification of trans-AT polyketide cluster in two marine bacteria, producers of a novel glutaramide-containing polyketide sesbanimide D and analogs.</title>
        <authorList>
            <person name="Kacar D."/>
            <person name="Rodriguez P."/>
            <person name="Canedo L."/>
            <person name="Gonzalez E."/>
            <person name="Galan B."/>
            <person name="De La Calle F."/>
            <person name="Garcia J.L."/>
        </authorList>
    </citation>
    <scope>NUCLEOTIDE SEQUENCE</scope>
    <source>
        <strain evidence="3">PHM038</strain>
    </source>
</reference>
<keyword evidence="2" id="KW-0732">Signal</keyword>
<dbReference type="Proteomes" id="UP000598467">
    <property type="component" value="Unassembled WGS sequence"/>
</dbReference>
<evidence type="ECO:0000256" key="1">
    <source>
        <dbReference type="SAM" id="MobiDB-lite"/>
    </source>
</evidence>
<feature type="chain" id="PRO_5037042473" evidence="2">
    <location>
        <begin position="27"/>
        <end position="422"/>
    </location>
</feature>
<protein>
    <submittedName>
        <fullName evidence="3">Uncharacterized protein</fullName>
    </submittedName>
</protein>
<dbReference type="EMBL" id="JABFCZ010000003">
    <property type="protein sequence ID" value="MBD1545144.1"/>
    <property type="molecule type" value="Genomic_DNA"/>
</dbReference>
<accession>A0A926NTW4</accession>
<feature type="region of interest" description="Disordered" evidence="1">
    <location>
        <begin position="23"/>
        <end position="55"/>
    </location>
</feature>
<feature type="signal peptide" evidence="2">
    <location>
        <begin position="1"/>
        <end position="26"/>
    </location>
</feature>
<organism evidence="3 4">
    <name type="scientific">Roseibium aggregatum</name>
    <dbReference type="NCBI Taxonomy" id="187304"/>
    <lineage>
        <taxon>Bacteria</taxon>
        <taxon>Pseudomonadati</taxon>
        <taxon>Pseudomonadota</taxon>
        <taxon>Alphaproteobacteria</taxon>
        <taxon>Hyphomicrobiales</taxon>
        <taxon>Stappiaceae</taxon>
        <taxon>Roseibium</taxon>
    </lineage>
</organism>
<evidence type="ECO:0000256" key="2">
    <source>
        <dbReference type="SAM" id="SignalP"/>
    </source>
</evidence>
<evidence type="ECO:0000313" key="4">
    <source>
        <dbReference type="Proteomes" id="UP000598467"/>
    </source>
</evidence>
<comment type="caution">
    <text evidence="3">The sequence shown here is derived from an EMBL/GenBank/DDBJ whole genome shotgun (WGS) entry which is preliminary data.</text>
</comment>
<gene>
    <name evidence="3" type="ORF">HK439_02645</name>
</gene>
<evidence type="ECO:0000313" key="3">
    <source>
        <dbReference type="EMBL" id="MBD1545144.1"/>
    </source>
</evidence>
<dbReference type="RefSeq" id="WP_190289821.1">
    <property type="nucleotide sequence ID" value="NZ_JABFCZ010000003.1"/>
</dbReference>